<dbReference type="GO" id="GO:0051539">
    <property type="term" value="F:4 iron, 4 sulfur cluster binding"/>
    <property type="evidence" value="ECO:0007669"/>
    <property type="project" value="UniProtKB-KW"/>
</dbReference>
<evidence type="ECO:0000256" key="2">
    <source>
        <dbReference type="ARBA" id="ARBA00022723"/>
    </source>
</evidence>
<proteinExistence type="predicted"/>
<dbReference type="Pfam" id="PF12831">
    <property type="entry name" value="FAD_oxidored"/>
    <property type="match status" value="1"/>
</dbReference>
<organism evidence="6 7">
    <name type="scientific">Neomoorella humiferrea</name>
    <dbReference type="NCBI Taxonomy" id="676965"/>
    <lineage>
        <taxon>Bacteria</taxon>
        <taxon>Bacillati</taxon>
        <taxon>Bacillota</taxon>
        <taxon>Clostridia</taxon>
        <taxon>Neomoorellales</taxon>
        <taxon>Neomoorellaceae</taxon>
        <taxon>Neomoorella</taxon>
    </lineage>
</organism>
<evidence type="ECO:0000256" key="3">
    <source>
        <dbReference type="ARBA" id="ARBA00023002"/>
    </source>
</evidence>
<dbReference type="Proteomes" id="UP000238415">
    <property type="component" value="Unassembled WGS sequence"/>
</dbReference>
<keyword evidence="7" id="KW-1185">Reference proteome</keyword>
<keyword evidence="3" id="KW-0560">Oxidoreductase</keyword>
<dbReference type="InterPro" id="IPR036188">
    <property type="entry name" value="FAD/NAD-bd_sf"/>
</dbReference>
<dbReference type="GO" id="GO:0016491">
    <property type="term" value="F:oxidoreductase activity"/>
    <property type="evidence" value="ECO:0007669"/>
    <property type="project" value="UniProtKB-KW"/>
</dbReference>
<comment type="caution">
    <text evidence="6">The sequence shown here is derived from an EMBL/GenBank/DDBJ whole genome shotgun (WGS) entry which is preliminary data.</text>
</comment>
<keyword evidence="2" id="KW-0479">Metal-binding</keyword>
<protein>
    <submittedName>
        <fullName evidence="6">Ribulose-1,5-biphosphate synthetase</fullName>
    </submittedName>
</protein>
<keyword evidence="5" id="KW-0411">Iron-sulfur</keyword>
<sequence>MYKLHHEYDVVVAGGGTAGSIAAIAAARTGAYTLLVEQYGDLGGMLNCGMGFKGVTDGEGYLALGGIGGELLARLKKEGAITDYSLDPLFGSITTHDPEMLRYLLLEMAVEAGVNFLFHAYISDVLVHDRTVKGLVVQTKSGREIIPSKVVIDATGDADVAALAGAEFIKGRPEDGKMQPMTRMFRVTNVDVEKLFAYLEANPDEMGVPEGWSGSRWTPEHMRKTPGFNFEGLTRIISRAREAGDYTIPRDRIGIDTMRGRNEVTINVTRIHGVDGTNSEDLSRAEVELQQQVIQAYRLLVKYVPGFEKAKLANAPYQVGVRETRHVIGEYILNKEDILTGRDFKDGIGRGAYPLDIHDPGANEVVLNQRVGGGGVTLWVIKKSYAIPYRCLVPKYTNGLLVAGRAISVTHEAAGSVRGQAVCMVTGHAAGTAAALATQKKVEPRNIAIDELQQLLLKQGVVLKRNQKIL</sequence>
<evidence type="ECO:0000313" key="6">
    <source>
        <dbReference type="EMBL" id="PRR73588.1"/>
    </source>
</evidence>
<dbReference type="Gene3D" id="3.50.50.60">
    <property type="entry name" value="FAD/NAD(P)-binding domain"/>
    <property type="match status" value="1"/>
</dbReference>
<dbReference type="InterPro" id="IPR039650">
    <property type="entry name" value="HdrA-like"/>
</dbReference>
<evidence type="ECO:0000256" key="5">
    <source>
        <dbReference type="ARBA" id="ARBA00023014"/>
    </source>
</evidence>
<accession>A0A2T0AT34</accession>
<dbReference type="PANTHER" id="PTHR43498:SF1">
    <property type="entry name" value="COB--COM HETERODISULFIDE REDUCTASE IRON-SULFUR SUBUNIT A"/>
    <property type="match status" value="1"/>
</dbReference>
<keyword evidence="4" id="KW-0408">Iron</keyword>
<name>A0A2T0AT34_9FIRM</name>
<dbReference type="GO" id="GO:0046872">
    <property type="term" value="F:metal ion binding"/>
    <property type="evidence" value="ECO:0007669"/>
    <property type="project" value="UniProtKB-KW"/>
</dbReference>
<dbReference type="RefSeq" id="WP_106005117.1">
    <property type="nucleotide sequence ID" value="NZ_CP136419.1"/>
</dbReference>
<dbReference type="PANTHER" id="PTHR43498">
    <property type="entry name" value="FERREDOXIN:COB-COM HETERODISULFIDE REDUCTASE SUBUNIT A"/>
    <property type="match status" value="1"/>
</dbReference>
<keyword evidence="1" id="KW-0004">4Fe-4S</keyword>
<dbReference type="SUPFAM" id="SSF51905">
    <property type="entry name" value="FAD/NAD(P)-binding domain"/>
    <property type="match status" value="1"/>
</dbReference>
<dbReference type="PRINTS" id="PR00411">
    <property type="entry name" value="PNDRDTASEI"/>
</dbReference>
<dbReference type="OrthoDB" id="9759982at2"/>
<gene>
    <name evidence="6" type="ORF">MOHU_11230</name>
</gene>
<evidence type="ECO:0000256" key="1">
    <source>
        <dbReference type="ARBA" id="ARBA00022485"/>
    </source>
</evidence>
<dbReference type="EMBL" id="PVXM01000019">
    <property type="protein sequence ID" value="PRR73588.1"/>
    <property type="molecule type" value="Genomic_DNA"/>
</dbReference>
<evidence type="ECO:0000256" key="4">
    <source>
        <dbReference type="ARBA" id="ARBA00023004"/>
    </source>
</evidence>
<evidence type="ECO:0000313" key="7">
    <source>
        <dbReference type="Proteomes" id="UP000238415"/>
    </source>
</evidence>
<reference evidence="6 7" key="1">
    <citation type="submission" date="2018-03" db="EMBL/GenBank/DDBJ databases">
        <title>Genome sequence of Moorella humiferrea DSM 23265.</title>
        <authorList>
            <person name="Poehlein A."/>
            <person name="Daniel R."/>
        </authorList>
    </citation>
    <scope>NUCLEOTIDE SEQUENCE [LARGE SCALE GENOMIC DNA]</scope>
    <source>
        <strain evidence="6 7">DSM 23265</strain>
    </source>
</reference>
<dbReference type="AlphaFoldDB" id="A0A2T0AT34"/>